<dbReference type="Gene3D" id="3.30.450.20">
    <property type="entry name" value="PAS domain"/>
    <property type="match status" value="1"/>
</dbReference>
<gene>
    <name evidence="3" type="ORF">RSOLAG1IB_10531</name>
</gene>
<organism evidence="3 4">
    <name type="scientific">Thanatephorus cucumeris (strain AG1-IB / isolate 7/3/14)</name>
    <name type="common">Lettuce bottom rot fungus</name>
    <name type="synonym">Rhizoctonia solani</name>
    <dbReference type="NCBI Taxonomy" id="1108050"/>
    <lineage>
        <taxon>Eukaryota</taxon>
        <taxon>Fungi</taxon>
        <taxon>Dikarya</taxon>
        <taxon>Basidiomycota</taxon>
        <taxon>Agaricomycotina</taxon>
        <taxon>Agaricomycetes</taxon>
        <taxon>Cantharellales</taxon>
        <taxon>Ceratobasidiaceae</taxon>
        <taxon>Rhizoctonia</taxon>
        <taxon>Rhizoctonia solani AG-1</taxon>
    </lineage>
</organism>
<keyword evidence="4" id="KW-1185">Reference proteome</keyword>
<dbReference type="SUPFAM" id="SSF55785">
    <property type="entry name" value="PYP-like sensor domain (PAS domain)"/>
    <property type="match status" value="1"/>
</dbReference>
<dbReference type="EMBL" id="LN679171">
    <property type="protein sequence ID" value="CEL62855.1"/>
    <property type="molecule type" value="Genomic_DNA"/>
</dbReference>
<dbReference type="Proteomes" id="UP000059188">
    <property type="component" value="Unassembled WGS sequence"/>
</dbReference>
<dbReference type="InterPro" id="IPR000014">
    <property type="entry name" value="PAS"/>
</dbReference>
<dbReference type="InterPro" id="IPR013656">
    <property type="entry name" value="PAS_4"/>
</dbReference>
<protein>
    <recommendedName>
        <fullName evidence="2">PAS domain-containing protein</fullName>
    </recommendedName>
</protein>
<dbReference type="Pfam" id="PF08448">
    <property type="entry name" value="PAS_4"/>
    <property type="match status" value="1"/>
</dbReference>
<accession>A0A0B7FYR7</accession>
<feature type="region of interest" description="Disordered" evidence="1">
    <location>
        <begin position="188"/>
        <end position="229"/>
    </location>
</feature>
<dbReference type="AlphaFoldDB" id="A0A0B7FYR7"/>
<feature type="compositionally biased region" description="Basic and acidic residues" evidence="1">
    <location>
        <begin position="355"/>
        <end position="368"/>
    </location>
</feature>
<dbReference type="InterPro" id="IPR035965">
    <property type="entry name" value="PAS-like_dom_sf"/>
</dbReference>
<name>A0A0B7FYR7_THACB</name>
<proteinExistence type="predicted"/>
<dbReference type="PROSITE" id="PS50112">
    <property type="entry name" value="PAS"/>
    <property type="match status" value="1"/>
</dbReference>
<feature type="compositionally biased region" description="Basic residues" evidence="1">
    <location>
        <begin position="143"/>
        <end position="153"/>
    </location>
</feature>
<dbReference type="CDD" id="cd00130">
    <property type="entry name" value="PAS"/>
    <property type="match status" value="1"/>
</dbReference>
<dbReference type="STRING" id="1108050.A0A0B7FYR7"/>
<feature type="region of interest" description="Disordered" evidence="1">
    <location>
        <begin position="141"/>
        <end position="175"/>
    </location>
</feature>
<evidence type="ECO:0000313" key="3">
    <source>
        <dbReference type="EMBL" id="CEL62855.1"/>
    </source>
</evidence>
<feature type="compositionally biased region" description="Low complexity" evidence="1">
    <location>
        <begin position="188"/>
        <end position="222"/>
    </location>
</feature>
<sequence>MLDLHEAMRGLRFAPEALAVLDANRQVRVISRQAERLFGVPAAEIVGRTTNHLWAAEAKSTFTLALNEAAQRIGHADTAAPVIRRLKTEKAMVDMSVAAWHPTDDPMYATAKSPKNTLPAPRTIMIHECFYTISLRDVAAPRRTSRRSRRLHDHRAYLDIPTPSPTEDGGSPLVDFSPSFSPLSYSPASQIVSPSMSTTNSTSSLSIPQHSAPSPTFSRSSSSPPPASLIDMLRDGVMDAIDTGVMALSVDGTVAVRNQKWLDISGGGEAGSFYLPRHSPASSEHGSSSPPRLDITAFVLSQLSTWHPSIVLTDLDFSSQLDPTSHPLYQAAILGQVVVETRCGAIRLEGEAHYIQPPKKEGEDHSMELDENPYVPQPTPVSELELEHSNAPADNEHSPRWGGSEP</sequence>
<evidence type="ECO:0000259" key="2">
    <source>
        <dbReference type="PROSITE" id="PS50112"/>
    </source>
</evidence>
<feature type="region of interest" description="Disordered" evidence="1">
    <location>
        <begin position="355"/>
        <end position="406"/>
    </location>
</feature>
<feature type="domain" description="PAS" evidence="2">
    <location>
        <begin position="11"/>
        <end position="49"/>
    </location>
</feature>
<evidence type="ECO:0000256" key="1">
    <source>
        <dbReference type="SAM" id="MobiDB-lite"/>
    </source>
</evidence>
<reference evidence="3 4" key="1">
    <citation type="submission" date="2014-11" db="EMBL/GenBank/DDBJ databases">
        <authorList>
            <person name="Wibberg Daniel"/>
        </authorList>
    </citation>
    <scope>NUCLEOTIDE SEQUENCE [LARGE SCALE GENOMIC DNA]</scope>
    <source>
        <strain evidence="3">Rhizoctonia solani AG1-IB 7/3/14</strain>
    </source>
</reference>
<evidence type="ECO:0000313" key="4">
    <source>
        <dbReference type="Proteomes" id="UP000059188"/>
    </source>
</evidence>
<dbReference type="OrthoDB" id="10266508at2759"/>